<dbReference type="EMBL" id="CACTIH010003692">
    <property type="protein sequence ID" value="CAA2982333.1"/>
    <property type="molecule type" value="Genomic_DNA"/>
</dbReference>
<feature type="region of interest" description="Disordered" evidence="3">
    <location>
        <begin position="1"/>
        <end position="33"/>
    </location>
</feature>
<dbReference type="Proteomes" id="UP000594638">
    <property type="component" value="Unassembled WGS sequence"/>
</dbReference>
<keyword evidence="1" id="KW-0547">Nucleotide-binding</keyword>
<evidence type="ECO:0000256" key="3">
    <source>
        <dbReference type="SAM" id="MobiDB-lite"/>
    </source>
</evidence>
<dbReference type="AlphaFoldDB" id="A0A8S0RQM5"/>
<keyword evidence="4" id="KW-0346">Stress response</keyword>
<dbReference type="InterPro" id="IPR013126">
    <property type="entry name" value="Hsp_70_fam"/>
</dbReference>
<reference evidence="4 5" key="1">
    <citation type="submission" date="2019-12" db="EMBL/GenBank/DDBJ databases">
        <authorList>
            <person name="Alioto T."/>
            <person name="Alioto T."/>
            <person name="Gomez Garrido J."/>
        </authorList>
    </citation>
    <scope>NUCLEOTIDE SEQUENCE [LARGE SCALE GENOMIC DNA]</scope>
</reference>
<proteinExistence type="predicted"/>
<organism evidence="4 5">
    <name type="scientific">Olea europaea subsp. europaea</name>
    <dbReference type="NCBI Taxonomy" id="158383"/>
    <lineage>
        <taxon>Eukaryota</taxon>
        <taxon>Viridiplantae</taxon>
        <taxon>Streptophyta</taxon>
        <taxon>Embryophyta</taxon>
        <taxon>Tracheophyta</taxon>
        <taxon>Spermatophyta</taxon>
        <taxon>Magnoliopsida</taxon>
        <taxon>eudicotyledons</taxon>
        <taxon>Gunneridae</taxon>
        <taxon>Pentapetalae</taxon>
        <taxon>asterids</taxon>
        <taxon>lamiids</taxon>
        <taxon>Lamiales</taxon>
        <taxon>Oleaceae</taxon>
        <taxon>Oleeae</taxon>
        <taxon>Olea</taxon>
    </lineage>
</organism>
<dbReference type="OrthoDB" id="2401965at2759"/>
<dbReference type="InterPro" id="IPR029048">
    <property type="entry name" value="HSP70_C_sf"/>
</dbReference>
<dbReference type="GO" id="GO:0005524">
    <property type="term" value="F:ATP binding"/>
    <property type="evidence" value="ECO:0007669"/>
    <property type="project" value="UniProtKB-KW"/>
</dbReference>
<dbReference type="Pfam" id="PF00012">
    <property type="entry name" value="HSP70"/>
    <property type="match status" value="1"/>
</dbReference>
<evidence type="ECO:0000256" key="1">
    <source>
        <dbReference type="ARBA" id="ARBA00022741"/>
    </source>
</evidence>
<protein>
    <submittedName>
        <fullName evidence="4">Stromal 70 kDa heat shock-related, chloroplastic</fullName>
    </submittedName>
</protein>
<name>A0A8S0RQM5_OLEEU</name>
<dbReference type="Gene3D" id="1.20.1270.10">
    <property type="match status" value="1"/>
</dbReference>
<comment type="caution">
    <text evidence="4">The sequence shown here is derived from an EMBL/GenBank/DDBJ whole genome shotgun (WGS) entry which is preliminary data.</text>
</comment>
<evidence type="ECO:0000313" key="5">
    <source>
        <dbReference type="Proteomes" id="UP000594638"/>
    </source>
</evidence>
<accession>A0A8S0RQM5</accession>
<evidence type="ECO:0000313" key="4">
    <source>
        <dbReference type="EMBL" id="CAA2982333.1"/>
    </source>
</evidence>
<keyword evidence="2" id="KW-0067">ATP-binding</keyword>
<dbReference type="GO" id="GO:0140662">
    <property type="term" value="F:ATP-dependent protein folding chaperone"/>
    <property type="evidence" value="ECO:0007669"/>
    <property type="project" value="InterPro"/>
</dbReference>
<evidence type="ECO:0000256" key="2">
    <source>
        <dbReference type="ARBA" id="ARBA00022840"/>
    </source>
</evidence>
<dbReference type="Gramene" id="OE9A029890T1">
    <property type="protein sequence ID" value="OE9A029890C1"/>
    <property type="gene ID" value="OE9A029890"/>
</dbReference>
<keyword evidence="5" id="KW-1185">Reference proteome</keyword>
<gene>
    <name evidence="4" type="ORF">OLEA9_A029890</name>
</gene>
<dbReference type="SUPFAM" id="SSF100934">
    <property type="entry name" value="Heat shock protein 70kD (HSP70), C-terminal subdomain"/>
    <property type="match status" value="1"/>
</dbReference>
<sequence>MQMASSFSDIEEIEKKQDITITGASTLPGDERMVQEAERFAKEDKEKRDAIDAKNQADYVVYHTEKQPNELEDKVPSTVKEKVEANLGN</sequence>